<dbReference type="STRING" id="764291.STRUR_2040"/>
<reference evidence="4 5" key="1">
    <citation type="journal article" date="2014" name="Int. J. Syst. Evol. Microbiol.">
        <title>Phylogenomics and the dynamic genome evolution of the genus Streptococcus.</title>
        <authorList>
            <consortium name="The Broad Institute Genome Sequencing Platform"/>
            <person name="Richards V.P."/>
            <person name="Palmer S.R."/>
            <person name="Pavinski Bitar P.D."/>
            <person name="Qin X."/>
            <person name="Weinstock G.M."/>
            <person name="Highlander S.K."/>
            <person name="Town C.D."/>
            <person name="Burne R.A."/>
            <person name="Stanhope M.J."/>
        </authorList>
    </citation>
    <scope>NUCLEOTIDE SEQUENCE [LARGE SCALE GENOMIC DNA]</scope>
    <source>
        <strain evidence="4 5">2285-97</strain>
    </source>
</reference>
<keyword evidence="1 2" id="KW-0238">DNA-binding</keyword>
<keyword evidence="5" id="KW-1185">Reference proteome</keyword>
<dbReference type="PANTHER" id="PTHR43479">
    <property type="entry name" value="ACREF/ENVCD OPERON REPRESSOR-RELATED"/>
    <property type="match status" value="1"/>
</dbReference>
<evidence type="ECO:0000313" key="4">
    <source>
        <dbReference type="EMBL" id="EHJ57244.1"/>
    </source>
</evidence>
<gene>
    <name evidence="4" type="ORF">STRUR_2040</name>
</gene>
<protein>
    <submittedName>
        <fullName evidence="4">Transcriptional regulator, TetR family</fullName>
    </submittedName>
</protein>
<feature type="DNA-binding region" description="H-T-H motif" evidence="2">
    <location>
        <begin position="27"/>
        <end position="46"/>
    </location>
</feature>
<name>G5KEA2_9STRE</name>
<dbReference type="InterPro" id="IPR039532">
    <property type="entry name" value="TetR_C_Firmicutes"/>
</dbReference>
<dbReference type="eggNOG" id="COG1309">
    <property type="taxonomic scope" value="Bacteria"/>
</dbReference>
<evidence type="ECO:0000259" key="3">
    <source>
        <dbReference type="PROSITE" id="PS50977"/>
    </source>
</evidence>
<feature type="domain" description="HTH tetR-type" evidence="3">
    <location>
        <begin position="4"/>
        <end position="64"/>
    </location>
</feature>
<dbReference type="InterPro" id="IPR001647">
    <property type="entry name" value="HTH_TetR"/>
</dbReference>
<dbReference type="Gene3D" id="1.10.357.10">
    <property type="entry name" value="Tetracycline Repressor, domain 2"/>
    <property type="match status" value="1"/>
</dbReference>
<evidence type="ECO:0000313" key="5">
    <source>
        <dbReference type="Proteomes" id="UP000005388"/>
    </source>
</evidence>
<dbReference type="GO" id="GO:0003677">
    <property type="term" value="F:DNA binding"/>
    <property type="evidence" value="ECO:0007669"/>
    <property type="project" value="UniProtKB-UniRule"/>
</dbReference>
<dbReference type="EMBL" id="AEUZ02000001">
    <property type="protein sequence ID" value="EHJ57244.1"/>
    <property type="molecule type" value="Genomic_DNA"/>
</dbReference>
<proteinExistence type="predicted"/>
<dbReference type="AlphaFoldDB" id="G5KEA2"/>
<evidence type="ECO:0000256" key="1">
    <source>
        <dbReference type="ARBA" id="ARBA00023125"/>
    </source>
</evidence>
<sequence>MNHSKTEEKIILAFCNLLLIKKFKDISIKDIITEAGIARTTFYNYYDSKKEFTEEAVNFIFDEITYILNADLTFQSEVLLEMLTYLHHNKEITLVFINKIPNIKEIVREYIKTQILNSNIPNLDTQLTDAYGLPFNYSLNIYIETIESIIFSWINNNFKETPEQIVKFINHSVRI</sequence>
<accession>G5KEA2</accession>
<dbReference type="RefSeq" id="WP_006739963.1">
    <property type="nucleotide sequence ID" value="NZ_AEUZ02000001.1"/>
</dbReference>
<organism evidence="4 5">
    <name type="scientific">Streptococcus urinalis 2285-97</name>
    <dbReference type="NCBI Taxonomy" id="764291"/>
    <lineage>
        <taxon>Bacteria</taxon>
        <taxon>Bacillati</taxon>
        <taxon>Bacillota</taxon>
        <taxon>Bacilli</taxon>
        <taxon>Lactobacillales</taxon>
        <taxon>Streptococcaceae</taxon>
        <taxon>Streptococcus</taxon>
    </lineage>
</organism>
<comment type="caution">
    <text evidence="4">The sequence shown here is derived from an EMBL/GenBank/DDBJ whole genome shotgun (WGS) entry which is preliminary data.</text>
</comment>
<dbReference type="PANTHER" id="PTHR43479:SF11">
    <property type="entry name" value="ACREF_ENVCD OPERON REPRESSOR-RELATED"/>
    <property type="match status" value="1"/>
</dbReference>
<dbReference type="Pfam" id="PF14278">
    <property type="entry name" value="TetR_C_8"/>
    <property type="match status" value="1"/>
</dbReference>
<dbReference type="PROSITE" id="PS50977">
    <property type="entry name" value="HTH_TETR_2"/>
    <property type="match status" value="1"/>
</dbReference>
<dbReference type="Proteomes" id="UP000005388">
    <property type="component" value="Unassembled WGS sequence"/>
</dbReference>
<dbReference type="InterPro" id="IPR009057">
    <property type="entry name" value="Homeodomain-like_sf"/>
</dbReference>
<dbReference type="InterPro" id="IPR050624">
    <property type="entry name" value="HTH-type_Tx_Regulator"/>
</dbReference>
<evidence type="ECO:0000256" key="2">
    <source>
        <dbReference type="PROSITE-ProRule" id="PRU00335"/>
    </source>
</evidence>
<dbReference type="SUPFAM" id="SSF46689">
    <property type="entry name" value="Homeodomain-like"/>
    <property type="match status" value="1"/>
</dbReference>